<dbReference type="OrthoDB" id="10265994at2759"/>
<keyword evidence="2" id="KW-1185">Reference proteome</keyword>
<dbReference type="EMBL" id="ML978070">
    <property type="protein sequence ID" value="KAF2014912.1"/>
    <property type="molecule type" value="Genomic_DNA"/>
</dbReference>
<gene>
    <name evidence="1" type="ORF">BU24DRAFT_223776</name>
</gene>
<sequence>MAARSRPRGGHMKEELDEERSIWSQIRDDAKRIDSLLTRDVEIVASNTTIGKRHGCIVGKSDGTADKILYLSVPGDGRPSTLLFLRPTRLSQSGDALTLLYIYMLL</sequence>
<dbReference type="Proteomes" id="UP000799778">
    <property type="component" value="Unassembled WGS sequence"/>
</dbReference>
<evidence type="ECO:0000313" key="2">
    <source>
        <dbReference type="Proteomes" id="UP000799778"/>
    </source>
</evidence>
<dbReference type="RefSeq" id="XP_033383251.1">
    <property type="nucleotide sequence ID" value="XM_033522088.1"/>
</dbReference>
<reference evidence="1" key="1">
    <citation type="journal article" date="2020" name="Stud. Mycol.">
        <title>101 Dothideomycetes genomes: a test case for predicting lifestyles and emergence of pathogens.</title>
        <authorList>
            <person name="Haridas S."/>
            <person name="Albert R."/>
            <person name="Binder M."/>
            <person name="Bloem J."/>
            <person name="Labutti K."/>
            <person name="Salamov A."/>
            <person name="Andreopoulos B."/>
            <person name="Baker S."/>
            <person name="Barry K."/>
            <person name="Bills G."/>
            <person name="Bluhm B."/>
            <person name="Cannon C."/>
            <person name="Castanera R."/>
            <person name="Culley D."/>
            <person name="Daum C."/>
            <person name="Ezra D."/>
            <person name="Gonzalez J."/>
            <person name="Henrissat B."/>
            <person name="Kuo A."/>
            <person name="Liang C."/>
            <person name="Lipzen A."/>
            <person name="Lutzoni F."/>
            <person name="Magnuson J."/>
            <person name="Mondo S."/>
            <person name="Nolan M."/>
            <person name="Ohm R."/>
            <person name="Pangilinan J."/>
            <person name="Park H.-J."/>
            <person name="Ramirez L."/>
            <person name="Alfaro M."/>
            <person name="Sun H."/>
            <person name="Tritt A."/>
            <person name="Yoshinaga Y."/>
            <person name="Zwiers L.-H."/>
            <person name="Turgeon B."/>
            <person name="Goodwin S."/>
            <person name="Spatafora J."/>
            <person name="Crous P."/>
            <person name="Grigoriev I."/>
        </authorList>
    </citation>
    <scope>NUCLEOTIDE SEQUENCE</scope>
    <source>
        <strain evidence="1">CBS 175.79</strain>
    </source>
</reference>
<name>A0A6A5XP41_9PLEO</name>
<organism evidence="1 2">
    <name type="scientific">Aaosphaeria arxii CBS 175.79</name>
    <dbReference type="NCBI Taxonomy" id="1450172"/>
    <lineage>
        <taxon>Eukaryota</taxon>
        <taxon>Fungi</taxon>
        <taxon>Dikarya</taxon>
        <taxon>Ascomycota</taxon>
        <taxon>Pezizomycotina</taxon>
        <taxon>Dothideomycetes</taxon>
        <taxon>Pleosporomycetidae</taxon>
        <taxon>Pleosporales</taxon>
        <taxon>Pleosporales incertae sedis</taxon>
        <taxon>Aaosphaeria</taxon>
    </lineage>
</organism>
<proteinExistence type="predicted"/>
<accession>A0A6A5XP41</accession>
<protein>
    <submittedName>
        <fullName evidence="1">Uncharacterized protein</fullName>
    </submittedName>
</protein>
<dbReference type="GeneID" id="54279485"/>
<dbReference type="AlphaFoldDB" id="A0A6A5XP41"/>
<evidence type="ECO:0000313" key="1">
    <source>
        <dbReference type="EMBL" id="KAF2014912.1"/>
    </source>
</evidence>